<keyword evidence="13" id="KW-1185">Reference proteome</keyword>
<evidence type="ECO:0000256" key="7">
    <source>
        <dbReference type="ARBA" id="ARBA00023204"/>
    </source>
</evidence>
<feature type="domain" description="Proteasome activator Blm10 middle HEAT repeats region" evidence="10">
    <location>
        <begin position="457"/>
        <end position="689"/>
    </location>
</feature>
<evidence type="ECO:0000313" key="12">
    <source>
        <dbReference type="EMBL" id="EPZ34362.1"/>
    </source>
</evidence>
<dbReference type="Pfam" id="PF23096">
    <property type="entry name" value="HEAT_PSME4"/>
    <property type="match status" value="1"/>
</dbReference>
<dbReference type="Pfam" id="PF11919">
    <property type="entry name" value="PSME4_C"/>
    <property type="match status" value="1"/>
</dbReference>
<dbReference type="GO" id="GO:0070628">
    <property type="term" value="F:proteasome binding"/>
    <property type="evidence" value="ECO:0007669"/>
    <property type="project" value="InterPro"/>
</dbReference>
<feature type="domain" description="Proteasome activator complex subunit 4-like HEAT repeat-like" evidence="11">
    <location>
        <begin position="1124"/>
        <end position="1271"/>
    </location>
</feature>
<evidence type="ECO:0000256" key="2">
    <source>
        <dbReference type="ARBA" id="ARBA00004496"/>
    </source>
</evidence>
<dbReference type="HOGENOM" id="CLU_000772_3_0_1"/>
<feature type="domain" description="Proteasome activator Blm10 middle HEAT repeats region" evidence="10">
    <location>
        <begin position="280"/>
        <end position="451"/>
    </location>
</feature>
<dbReference type="PANTHER" id="PTHR32170:SF3">
    <property type="entry name" value="PROTEASOME ACTIVATOR COMPLEX SUBUNIT 4"/>
    <property type="match status" value="1"/>
</dbReference>
<evidence type="ECO:0000256" key="5">
    <source>
        <dbReference type="ARBA" id="ARBA00022737"/>
    </source>
</evidence>
<gene>
    <name evidence="12" type="ORF">O9G_000549</name>
</gene>
<evidence type="ECO:0000256" key="6">
    <source>
        <dbReference type="ARBA" id="ARBA00022763"/>
    </source>
</evidence>
<name>A0A075AW30_ROZAC</name>
<dbReference type="InterPro" id="IPR055455">
    <property type="entry name" value="HEAT_PSME4"/>
</dbReference>
<comment type="similarity">
    <text evidence="3">Belongs to the BLM10 family.</text>
</comment>
<dbReference type="InterPro" id="IPR032430">
    <property type="entry name" value="Blm10_mid"/>
</dbReference>
<dbReference type="InterPro" id="IPR021843">
    <property type="entry name" value="PSME4_C"/>
</dbReference>
<dbReference type="GO" id="GO:0006281">
    <property type="term" value="P:DNA repair"/>
    <property type="evidence" value="ECO:0007669"/>
    <property type="project" value="UniProtKB-KW"/>
</dbReference>
<dbReference type="Gene3D" id="1.25.10.10">
    <property type="entry name" value="Leucine-rich Repeat Variant"/>
    <property type="match status" value="2"/>
</dbReference>
<keyword evidence="6" id="KW-0227">DNA damage</keyword>
<comment type="subcellular location">
    <subcellularLocation>
        <location evidence="2">Cytoplasm</location>
    </subcellularLocation>
    <subcellularLocation>
        <location evidence="1">Nucleus speckle</location>
    </subcellularLocation>
</comment>
<keyword evidence="8" id="KW-0539">Nucleus</keyword>
<evidence type="ECO:0000313" key="13">
    <source>
        <dbReference type="Proteomes" id="UP000030755"/>
    </source>
</evidence>
<reference evidence="12 13" key="1">
    <citation type="journal article" date="2013" name="Curr. Biol.">
        <title>Shared signatures of parasitism and phylogenomics unite Cryptomycota and microsporidia.</title>
        <authorList>
            <person name="James T.Y."/>
            <person name="Pelin A."/>
            <person name="Bonen L."/>
            <person name="Ahrendt S."/>
            <person name="Sain D."/>
            <person name="Corradi N."/>
            <person name="Stajich J.E."/>
        </authorList>
    </citation>
    <scope>NUCLEOTIDE SEQUENCE [LARGE SCALE GENOMIC DNA]</scope>
    <source>
        <strain evidence="12 13">CSF55</strain>
    </source>
</reference>
<evidence type="ECO:0000256" key="3">
    <source>
        <dbReference type="ARBA" id="ARBA00005739"/>
    </source>
</evidence>
<organism evidence="12 13">
    <name type="scientific">Rozella allomycis (strain CSF55)</name>
    <dbReference type="NCBI Taxonomy" id="988480"/>
    <lineage>
        <taxon>Eukaryota</taxon>
        <taxon>Fungi</taxon>
        <taxon>Fungi incertae sedis</taxon>
        <taxon>Cryptomycota</taxon>
        <taxon>Cryptomycota incertae sedis</taxon>
        <taxon>Rozella</taxon>
    </lineage>
</organism>
<evidence type="ECO:0000256" key="1">
    <source>
        <dbReference type="ARBA" id="ARBA00004324"/>
    </source>
</evidence>
<evidence type="ECO:0008006" key="14">
    <source>
        <dbReference type="Google" id="ProtNLM"/>
    </source>
</evidence>
<proteinExistence type="inferred from homology"/>
<dbReference type="InterPro" id="IPR011989">
    <property type="entry name" value="ARM-like"/>
</dbReference>
<evidence type="ECO:0000259" key="10">
    <source>
        <dbReference type="Pfam" id="PF16507"/>
    </source>
</evidence>
<accession>A0A075AW30</accession>
<evidence type="ECO:0000259" key="9">
    <source>
        <dbReference type="Pfam" id="PF11919"/>
    </source>
</evidence>
<sequence>MSHHWIHENLPFEVPVRDSVYPLLQQAINIKDYKKASSLNKQCLRDMELKNRVADRKELIVLLWNQLDQTTYVPFIESSMQLLCKLLKDKKNELGGIKLRGMVIKNVLEEWYFVAKRKKMYASRKRVANYVSDVVGLASVFYEESGEEIMECVGGQMNVSRWSMMTRGQILWTYLVPVKKVGGEELKMVREWWELVQNSIQWDMMWTWGVSRVAKGNELIEWDKGWWEWMLIVCMRMLQLQSEIENEGKKIEYPPGFNALRRHNWWIYAMREDGMGIEYLERLIKMSEDYFHPTNNGKWTMYLVSFVSHLAKYFVKRMKVDEWMNKIKDKFVDMLRGPLMMALYGKDLGNGMTSSSGLKMLSFIDADSVLPELMENLIPSMEGLNESHRTSASIVCLGSVIRQITKWDQGREYLKSVMELLLPGIDANDHLKTINTLNFFTQLFMNVVIKKENDFFYEDWSVQFLDRILILIEYLPESNKKYSIEYTMIKMIWNTIDVFFQQLDEEIKDNLINKLSEYSLSRINMNCLKAFSYLCGSSKGSNGSKAIRTFVPLCLREIERELNTENENRLLWFLSILKQVVYHSGDLIIEYLNEIIPLIQKVLKMDNKKVIKCASKLIGNILNSLSSVYPLEYKSYTDNTKSDDSFKIEVEEALVSPSNLCINWYKPTENAKKIVLELIETFFIPNMNEFTLNNLIILKSVFKGMNCLLVEKDKKNLFIDCGYCFNEKDVEYSRCKEIIDQFGDYLNKFYETIRSDNVELFKLLIKTSRMILYNRGIDYVDYEIWKKGFLLQKMIGSATSGDYSRCLRIKKVCLFQLMCYKKNSFNLELKNFHKQLLFNLLKASCNEYSEIRKEAQKVLQSACICINNYQRDIIETIINTMTIKDRVNSLHNNRDAILVDSTVFEAGATVFEAGVSSVLDRKDSTGVETGDSMVVETSDSMVLQANDSNVNTLPLQTTTSALKGCLYLIGNRVFLNYCIKHFDLGCKLLKALISINVNDSSIFELINKVFMEFSLSFYHPIESNSKYLSETIKSITYINDNWKRMSLISNCVDFLFKYNIVDSLSFNLNLCLNDNLMLRKQSINAIRYILYSSKIKNAEIDQKEVSSQKEISRLYQNEICELLKTKIDDDYLKKFISFQIIEQSNSIEIFENSLTNFYFSIGSVIGPCFVDQLIPFLQNLLINIESKPHYRSILEILAGLINSMKHYPDFNISKLTPFIIASLDKLNIENIPIWESFIKSIFRNKDSKRLKEILPLLTEFELNKSNDSFLAESAKVYFTCLIVNCTSNTLGIDFLLNKFNLCVLHADYPFKQVKQHLGSLMFEILRSLGNNSEISNSIYRLLEEIKNEKDLYNNSINFNILDNPSNSNTSNTSNNSESLKPFIDKSKTLIYFLYEIYNRSRCWNLDSLLPDLVIFLLNTFDSADNDLTLMSKKVLRLLSQNNFNKQTLQAVFSSIKSFNHPSWKVRANSISFLQLIFFKNFIHFNKNELIDFSIQFLQDKQVEVREEASKLLCQLIKCKKLFFQNEIDPILCLAEFKKTHLDMWHQHVKEFTPDQLDIVSEVLRLLKSIIDHY</sequence>
<dbReference type="Proteomes" id="UP000030755">
    <property type="component" value="Unassembled WGS sequence"/>
</dbReference>
<keyword evidence="4" id="KW-0963">Cytoplasm</keyword>
<dbReference type="GO" id="GO:0010499">
    <property type="term" value="P:proteasomal ubiquitin-independent protein catabolic process"/>
    <property type="evidence" value="ECO:0007669"/>
    <property type="project" value="TreeGrafter"/>
</dbReference>
<dbReference type="GO" id="GO:0016607">
    <property type="term" value="C:nuclear speck"/>
    <property type="evidence" value="ECO:0007669"/>
    <property type="project" value="UniProtKB-SubCell"/>
</dbReference>
<evidence type="ECO:0000259" key="11">
    <source>
        <dbReference type="Pfam" id="PF23096"/>
    </source>
</evidence>
<evidence type="ECO:0000256" key="8">
    <source>
        <dbReference type="ARBA" id="ARBA00023242"/>
    </source>
</evidence>
<dbReference type="GO" id="GO:0016504">
    <property type="term" value="F:peptidase activator activity"/>
    <property type="evidence" value="ECO:0007669"/>
    <property type="project" value="InterPro"/>
</dbReference>
<protein>
    <recommendedName>
        <fullName evidence="14">ARM repeat-containing protein</fullName>
    </recommendedName>
</protein>
<feature type="domain" description="Proteasome activator complex subunit 4 C-terminal" evidence="9">
    <location>
        <begin position="1532"/>
        <end position="1562"/>
    </location>
</feature>
<evidence type="ECO:0000256" key="4">
    <source>
        <dbReference type="ARBA" id="ARBA00022490"/>
    </source>
</evidence>
<dbReference type="EMBL" id="KE560959">
    <property type="protein sequence ID" value="EPZ34362.1"/>
    <property type="molecule type" value="Genomic_DNA"/>
</dbReference>
<dbReference type="GO" id="GO:0005829">
    <property type="term" value="C:cytosol"/>
    <property type="evidence" value="ECO:0007669"/>
    <property type="project" value="TreeGrafter"/>
</dbReference>
<dbReference type="OrthoDB" id="17907at2759"/>
<dbReference type="SUPFAM" id="SSF48371">
    <property type="entry name" value="ARM repeat"/>
    <property type="match status" value="2"/>
</dbReference>
<keyword evidence="5" id="KW-0677">Repeat</keyword>
<keyword evidence="7" id="KW-0234">DNA repair</keyword>
<dbReference type="InterPro" id="IPR016024">
    <property type="entry name" value="ARM-type_fold"/>
</dbReference>
<dbReference type="InterPro" id="IPR035309">
    <property type="entry name" value="PSME4"/>
</dbReference>
<dbReference type="STRING" id="988480.A0A075AW30"/>
<dbReference type="Pfam" id="PF16507">
    <property type="entry name" value="HEAT_PSME4_mid"/>
    <property type="match status" value="2"/>
</dbReference>
<dbReference type="PANTHER" id="PTHR32170">
    <property type="entry name" value="PROTEASOME ACTIVATOR COMPLEX SUBUNIT 4"/>
    <property type="match status" value="1"/>
</dbReference>